<name>A0ABS7JV90_9SPHN</name>
<proteinExistence type="predicted"/>
<evidence type="ECO:0000313" key="3">
    <source>
        <dbReference type="Proteomes" id="UP000782554"/>
    </source>
</evidence>
<gene>
    <name evidence="2" type="ORF">K3181_09000</name>
</gene>
<protein>
    <recommendedName>
        <fullName evidence="4">DUF3108 domain-containing protein</fullName>
    </recommendedName>
</protein>
<accession>A0ABS7JV90</accession>
<dbReference type="RefSeq" id="WP_221602652.1">
    <property type="nucleotide sequence ID" value="NZ_JAIGNU010000001.1"/>
</dbReference>
<keyword evidence="1" id="KW-0732">Signal</keyword>
<feature type="signal peptide" evidence="1">
    <location>
        <begin position="1"/>
        <end position="19"/>
    </location>
</feature>
<dbReference type="PROSITE" id="PS51257">
    <property type="entry name" value="PROKAR_LIPOPROTEIN"/>
    <property type="match status" value="1"/>
</dbReference>
<organism evidence="2 3">
    <name type="scientific">Qipengyuania mesophila</name>
    <dbReference type="NCBI Taxonomy" id="2867246"/>
    <lineage>
        <taxon>Bacteria</taxon>
        <taxon>Pseudomonadati</taxon>
        <taxon>Pseudomonadota</taxon>
        <taxon>Alphaproteobacteria</taxon>
        <taxon>Sphingomonadales</taxon>
        <taxon>Erythrobacteraceae</taxon>
        <taxon>Qipengyuania</taxon>
    </lineage>
</organism>
<sequence length="238" mass="26326">MRKFLSGAILLALTSACSAFHPAEMRLPQNLADRSARLPVEGFTGWTHGRFRTGDWYGGYKRSEERLEFFDTFVRNSGHSEFTIEGPGVSSSIEAYCRMRERVLDFGFAEFKPKRMSYRCEFTAEGRDIPARFELQEVRNGLGGVLNRSARRGEIALGGNTVQIRSVHKLAGSPIEMAVPIGYVFERHGRAIGAVELNGSPVLYIEDLTDEGLSRTITVGAIALAAFWDPANSALGED</sequence>
<feature type="chain" id="PRO_5046544849" description="DUF3108 domain-containing protein" evidence="1">
    <location>
        <begin position="20"/>
        <end position="238"/>
    </location>
</feature>
<reference evidence="2 3" key="1">
    <citation type="submission" date="2021-08" db="EMBL/GenBank/DDBJ databases">
        <title>Comparative Genomics Analysis of the Genus Qipengyuania Reveals Extensive Genetic Diversity and Metabolic Versatility, Including the Description of Fifteen Novel Species.</title>
        <authorList>
            <person name="Liu Y."/>
        </authorList>
    </citation>
    <scope>NUCLEOTIDE SEQUENCE [LARGE SCALE GENOMIC DNA]</scope>
    <source>
        <strain evidence="2 3">YG27</strain>
    </source>
</reference>
<dbReference type="Proteomes" id="UP000782554">
    <property type="component" value="Unassembled WGS sequence"/>
</dbReference>
<comment type="caution">
    <text evidence="2">The sequence shown here is derived from an EMBL/GenBank/DDBJ whole genome shotgun (WGS) entry which is preliminary data.</text>
</comment>
<evidence type="ECO:0008006" key="4">
    <source>
        <dbReference type="Google" id="ProtNLM"/>
    </source>
</evidence>
<keyword evidence="3" id="KW-1185">Reference proteome</keyword>
<dbReference type="EMBL" id="JAIGNU010000001">
    <property type="protein sequence ID" value="MBX7501578.1"/>
    <property type="molecule type" value="Genomic_DNA"/>
</dbReference>
<evidence type="ECO:0000256" key="1">
    <source>
        <dbReference type="SAM" id="SignalP"/>
    </source>
</evidence>
<evidence type="ECO:0000313" key="2">
    <source>
        <dbReference type="EMBL" id="MBX7501578.1"/>
    </source>
</evidence>